<evidence type="ECO:0000313" key="3">
    <source>
        <dbReference type="Proteomes" id="UP001589703"/>
    </source>
</evidence>
<dbReference type="Proteomes" id="UP001589703">
    <property type="component" value="Unassembled WGS sequence"/>
</dbReference>
<evidence type="ECO:0000256" key="1">
    <source>
        <dbReference type="SAM" id="MobiDB-lite"/>
    </source>
</evidence>
<organism evidence="2 3">
    <name type="scientific">Streptomyces thermocoprophilus</name>
    <dbReference type="NCBI Taxonomy" id="78356"/>
    <lineage>
        <taxon>Bacteria</taxon>
        <taxon>Bacillati</taxon>
        <taxon>Actinomycetota</taxon>
        <taxon>Actinomycetes</taxon>
        <taxon>Kitasatosporales</taxon>
        <taxon>Streptomycetaceae</taxon>
        <taxon>Streptomyces</taxon>
    </lineage>
</organism>
<dbReference type="RefSeq" id="WP_356759102.1">
    <property type="nucleotide sequence ID" value="NZ_JBHMAR010000009.1"/>
</dbReference>
<protein>
    <submittedName>
        <fullName evidence="2">Uncharacterized protein</fullName>
    </submittedName>
</protein>
<sequence>MGDFFQTVVDLDAGPQDAARLAERVVGWLAAEGIVLAAPTRCLLGDGLGHEPGPHWIKATGEENADHQPYDGLEVHTERTVFHDGQGGPGSVICPRCGTTTGLDFGGPEEGPVGEDGTPPPGDGASPADEDGLPPVGGHGAPPGEEIWPKFGEAITTWYETGAAAHIDCPVCAAPVALTDWRWGDGWFSFGYLGFEFWNWPPLSEEFRARVADLLDGHRTAYHWGKL</sequence>
<keyword evidence="3" id="KW-1185">Reference proteome</keyword>
<comment type="caution">
    <text evidence="2">The sequence shown here is derived from an EMBL/GenBank/DDBJ whole genome shotgun (WGS) entry which is preliminary data.</text>
</comment>
<proteinExistence type="predicted"/>
<evidence type="ECO:0000313" key="2">
    <source>
        <dbReference type="EMBL" id="MFB9735620.1"/>
    </source>
</evidence>
<reference evidence="2 3" key="1">
    <citation type="submission" date="2024-09" db="EMBL/GenBank/DDBJ databases">
        <authorList>
            <person name="Sun Q."/>
            <person name="Mori K."/>
        </authorList>
    </citation>
    <scope>NUCLEOTIDE SEQUENCE [LARGE SCALE GENOMIC DNA]</scope>
    <source>
        <strain evidence="2 3">JCM 10918</strain>
    </source>
</reference>
<feature type="region of interest" description="Disordered" evidence="1">
    <location>
        <begin position="101"/>
        <end position="145"/>
    </location>
</feature>
<name>A0ABV5VCQ9_9ACTN</name>
<dbReference type="EMBL" id="JBHMAR010000009">
    <property type="protein sequence ID" value="MFB9735620.1"/>
    <property type="molecule type" value="Genomic_DNA"/>
</dbReference>
<accession>A0ABV5VCQ9</accession>
<gene>
    <name evidence="2" type="ORF">ACFFRO_10810</name>
</gene>